<keyword evidence="10" id="KW-0862">Zinc</keyword>
<dbReference type="InterPro" id="IPR045357">
    <property type="entry name" value="Aminopeptidase_N-like_N"/>
</dbReference>
<keyword evidence="9 14" id="KW-0378">Hydrolase</keyword>
<keyword evidence="6 14" id="KW-0031">Aminopeptidase</keyword>
<dbReference type="InterPro" id="IPR014782">
    <property type="entry name" value="Peptidase_M1_dom"/>
</dbReference>
<evidence type="ECO:0000256" key="6">
    <source>
        <dbReference type="ARBA" id="ARBA00022438"/>
    </source>
</evidence>
<dbReference type="InterPro" id="IPR027268">
    <property type="entry name" value="Peptidase_M4/M1_CTD_sf"/>
</dbReference>
<dbReference type="CDD" id="cd09603">
    <property type="entry name" value="M1_APN_like"/>
    <property type="match status" value="1"/>
</dbReference>
<proteinExistence type="inferred from homology"/>
<keyword evidence="11" id="KW-0482">Metalloprotease</keyword>
<evidence type="ECO:0000256" key="7">
    <source>
        <dbReference type="ARBA" id="ARBA00022670"/>
    </source>
</evidence>
<dbReference type="Pfam" id="PF17900">
    <property type="entry name" value="Peptidase_M1_N"/>
    <property type="match status" value="1"/>
</dbReference>
<evidence type="ECO:0000313" key="14">
    <source>
        <dbReference type="EMBL" id="MFB9052563.1"/>
    </source>
</evidence>
<name>A0ABV5EZE5_9FLAO</name>
<comment type="similarity">
    <text evidence="3">Belongs to the peptidase M1 family.</text>
</comment>
<evidence type="ECO:0000256" key="3">
    <source>
        <dbReference type="ARBA" id="ARBA00010136"/>
    </source>
</evidence>
<dbReference type="InterPro" id="IPR050344">
    <property type="entry name" value="Peptidase_M1_aminopeptidases"/>
</dbReference>
<evidence type="ECO:0000313" key="15">
    <source>
        <dbReference type="Proteomes" id="UP001589605"/>
    </source>
</evidence>
<evidence type="ECO:0000256" key="5">
    <source>
        <dbReference type="ARBA" id="ARBA00015611"/>
    </source>
</evidence>
<evidence type="ECO:0000256" key="9">
    <source>
        <dbReference type="ARBA" id="ARBA00022801"/>
    </source>
</evidence>
<gene>
    <name evidence="14" type="ORF">ACFFVB_05670</name>
</gene>
<comment type="catalytic activity">
    <reaction evidence="1">
        <text>Release of an N-terminal amino acid, Xaa-|-Yaa- from a peptide, amide or arylamide. Xaa is preferably Ala, but may be most amino acids including Pro (slow action). When a terminal hydrophobic residue is followed by a prolyl residue, the two may be released as an intact Xaa-Pro dipeptide.</text>
        <dbReference type="EC" id="3.4.11.2"/>
    </reaction>
</comment>
<dbReference type="PANTHER" id="PTHR11533">
    <property type="entry name" value="PROTEASE M1 ZINC METALLOPROTEASE"/>
    <property type="match status" value="1"/>
</dbReference>
<feature type="domain" description="Aminopeptidase N-like N-terminal" evidence="13">
    <location>
        <begin position="32"/>
        <end position="193"/>
    </location>
</feature>
<evidence type="ECO:0000256" key="1">
    <source>
        <dbReference type="ARBA" id="ARBA00000098"/>
    </source>
</evidence>
<dbReference type="SUPFAM" id="SSF48371">
    <property type="entry name" value="ARM repeat"/>
    <property type="match status" value="1"/>
</dbReference>
<evidence type="ECO:0000256" key="10">
    <source>
        <dbReference type="ARBA" id="ARBA00022833"/>
    </source>
</evidence>
<keyword evidence="7" id="KW-0645">Protease</keyword>
<sequence>MKHFLHLLIGVFSSVLWGQQIDVVDFKSITATVSIHPIEKQISGNVSYVFDMLNAADSIFIDAQQMKISKVTLNKQDIVFKNDGEKLWLFSDFKRSDNNILKLEYIAIPKKAMYFVGWEYDGRQQVWTQGQGKYTSNWLPSFDDMNEKTTLDLTVNFLNDYDVIANGELKEKVKTDSLTSWNYVSAKPMSNYLFAIAIGKYDKKTLKSKSGIPLDLYYYPEDSTKIEPTYRYSEQLFNFLEAEIGVPYPWKNYKQIPVADFLYAGMENTTATIFSDAYVVDTIGFVDRNYVNVNAHELAHQWFGDLVTETSGTHHWLQEGFATYYALLAERDIFGNDYYKMRLYEYAKELEAQDASGQSTALLNPKSSSTTFYKKGAWLLHALRVKVGDKAFKMAVKQYLEDHEFENVETDDFIKAVEATSGERLDAFFDLWLNTVEFPKESIVEDAKDAMSFYIKHLDHIECSVDKDIDFLMDSSKFYFEKQEIIKKHPELITEEVLLQNGVEVRQAVAQTLREIPHELQSVYETLLNDKSYQTQEIALYNLWSNFPENRSKYLKLTTDRVGFKSKNIRQLWLVLALSTPEFEAEKNQLYINELIDYTGPKYDFEVRELAFNYVDALQLYNVMSITNLMQATKHHNWRLSKYAKQTLSSLEEHPQYKPLIIQLQQDKTTP</sequence>
<dbReference type="EC" id="3.4.11.2" evidence="4"/>
<dbReference type="Gene3D" id="1.10.390.10">
    <property type="entry name" value="Neutral Protease Domain 2"/>
    <property type="match status" value="1"/>
</dbReference>
<dbReference type="PANTHER" id="PTHR11533:SF174">
    <property type="entry name" value="PUROMYCIN-SENSITIVE AMINOPEPTIDASE-RELATED"/>
    <property type="match status" value="1"/>
</dbReference>
<reference evidence="14 15" key="1">
    <citation type="submission" date="2024-09" db="EMBL/GenBank/DDBJ databases">
        <authorList>
            <person name="Sun Q."/>
            <person name="Mori K."/>
        </authorList>
    </citation>
    <scope>NUCLEOTIDE SEQUENCE [LARGE SCALE GENOMIC DNA]</scope>
    <source>
        <strain evidence="14 15">CECT 8286</strain>
    </source>
</reference>
<dbReference type="InterPro" id="IPR001930">
    <property type="entry name" value="Peptidase_M1"/>
</dbReference>
<evidence type="ECO:0000256" key="8">
    <source>
        <dbReference type="ARBA" id="ARBA00022723"/>
    </source>
</evidence>
<dbReference type="RefSeq" id="WP_382381745.1">
    <property type="nucleotide sequence ID" value="NZ_JBHMEZ010000003.1"/>
</dbReference>
<evidence type="ECO:0000256" key="2">
    <source>
        <dbReference type="ARBA" id="ARBA00001947"/>
    </source>
</evidence>
<dbReference type="GO" id="GO:0004177">
    <property type="term" value="F:aminopeptidase activity"/>
    <property type="evidence" value="ECO:0007669"/>
    <property type="project" value="UniProtKB-KW"/>
</dbReference>
<dbReference type="SUPFAM" id="SSF55486">
    <property type="entry name" value="Metalloproteases ('zincins'), catalytic domain"/>
    <property type="match status" value="1"/>
</dbReference>
<dbReference type="Pfam" id="PF01433">
    <property type="entry name" value="Peptidase_M1"/>
    <property type="match status" value="1"/>
</dbReference>
<organism evidence="14 15">
    <name type="scientific">Formosa undariae</name>
    <dbReference type="NCBI Taxonomy" id="1325436"/>
    <lineage>
        <taxon>Bacteria</taxon>
        <taxon>Pseudomonadati</taxon>
        <taxon>Bacteroidota</taxon>
        <taxon>Flavobacteriia</taxon>
        <taxon>Flavobacteriales</taxon>
        <taxon>Flavobacteriaceae</taxon>
        <taxon>Formosa</taxon>
    </lineage>
</organism>
<evidence type="ECO:0000256" key="11">
    <source>
        <dbReference type="ARBA" id="ARBA00023049"/>
    </source>
</evidence>
<dbReference type="PRINTS" id="PR00756">
    <property type="entry name" value="ALADIPTASE"/>
</dbReference>
<accession>A0ABV5EZE5</accession>
<comment type="caution">
    <text evidence="14">The sequence shown here is derived from an EMBL/GenBank/DDBJ whole genome shotgun (WGS) entry which is preliminary data.</text>
</comment>
<dbReference type="Proteomes" id="UP001589605">
    <property type="component" value="Unassembled WGS sequence"/>
</dbReference>
<evidence type="ECO:0000259" key="13">
    <source>
        <dbReference type="Pfam" id="PF17900"/>
    </source>
</evidence>
<keyword evidence="8" id="KW-0479">Metal-binding</keyword>
<feature type="domain" description="Peptidase M1 membrane alanine aminopeptidase" evidence="12">
    <location>
        <begin position="233"/>
        <end position="432"/>
    </location>
</feature>
<dbReference type="SUPFAM" id="SSF63737">
    <property type="entry name" value="Leukotriene A4 hydrolase N-terminal domain"/>
    <property type="match status" value="1"/>
</dbReference>
<comment type="cofactor">
    <cofactor evidence="2">
        <name>Zn(2+)</name>
        <dbReference type="ChEBI" id="CHEBI:29105"/>
    </cofactor>
</comment>
<protein>
    <recommendedName>
        <fullName evidence="5">Aminopeptidase N</fullName>
        <ecNumber evidence="4">3.4.11.2</ecNumber>
    </recommendedName>
</protein>
<keyword evidence="15" id="KW-1185">Reference proteome</keyword>
<dbReference type="InterPro" id="IPR016024">
    <property type="entry name" value="ARM-type_fold"/>
</dbReference>
<dbReference type="InterPro" id="IPR042097">
    <property type="entry name" value="Aminopeptidase_N-like_N_sf"/>
</dbReference>
<evidence type="ECO:0000259" key="12">
    <source>
        <dbReference type="Pfam" id="PF01433"/>
    </source>
</evidence>
<dbReference type="EMBL" id="JBHMEZ010000003">
    <property type="protein sequence ID" value="MFB9052563.1"/>
    <property type="molecule type" value="Genomic_DNA"/>
</dbReference>
<dbReference type="Gene3D" id="2.60.40.1730">
    <property type="entry name" value="tricorn interacting facor f3 domain"/>
    <property type="match status" value="1"/>
</dbReference>
<evidence type="ECO:0000256" key="4">
    <source>
        <dbReference type="ARBA" id="ARBA00012564"/>
    </source>
</evidence>